<dbReference type="InterPro" id="IPR036063">
    <property type="entry name" value="Smr_dom_sf"/>
</dbReference>
<feature type="compositionally biased region" description="Polar residues" evidence="1">
    <location>
        <begin position="79"/>
        <end position="99"/>
    </location>
</feature>
<dbReference type="Pfam" id="PF26286">
    <property type="entry name" value="UBA_10"/>
    <property type="match status" value="1"/>
</dbReference>
<dbReference type="SMART" id="SM01162">
    <property type="entry name" value="DUF1771"/>
    <property type="match status" value="1"/>
</dbReference>
<organism evidence="4 5">
    <name type="scientific">Aureobasidium pullulans</name>
    <name type="common">Black yeast</name>
    <name type="synonym">Pullularia pullulans</name>
    <dbReference type="NCBI Taxonomy" id="5580"/>
    <lineage>
        <taxon>Eukaryota</taxon>
        <taxon>Fungi</taxon>
        <taxon>Dikarya</taxon>
        <taxon>Ascomycota</taxon>
        <taxon>Pezizomycotina</taxon>
        <taxon>Dothideomycetes</taxon>
        <taxon>Dothideomycetidae</taxon>
        <taxon>Dothideales</taxon>
        <taxon>Saccotheciaceae</taxon>
        <taxon>Aureobasidium</taxon>
    </lineage>
</organism>
<dbReference type="EMBL" id="QZBM01000174">
    <property type="protein sequence ID" value="THZ20878.1"/>
    <property type="molecule type" value="Genomic_DNA"/>
</dbReference>
<gene>
    <name evidence="4" type="ORF">D6C91_04585</name>
</gene>
<sequence length="646" mass="69755">MADLFQQLEAEYCPPIDSALFSAIVSDYDLTNPEAAIDARATLDALKATATEEEATGFDASGSGAQHEDYTPGHAASMPETSGSVSRETDMTSLSNGLSSVDLDSEGSPDRGEYDFEACDQDTKVSILKEIFPSLSEYTISHTLAHHDSKWKPAFDDLLNQVYFEEDGKIDGKDKVSAKGIDAFSEENVMKRGRKGKKRGKNLKTIDDVRSSSLPTESRPSTNQWQTAKGDVDFISDRANIPTQVVLSLYNQENRSVPRTISAILKTFLSEDSTSEEPEVQVEASLLGQDYPGLAPEYLVALIKLTQPSNTAARELAKALTTKPTTHETGSRIIIPQYAPVRISENDDFTPRSSFETDTSTVDFGSASASTAQLRAARSAAMEQARAAYRKSRSERLMGGAAGYYSQVGRDHGAALHQSQAAVANAIVAAQSSAFEIDLHGVTVENAVRIARQRTNAWWTGLGENKVNGRVGAAERASGFRIITGVGRHSAGGKGVLGPAVKKGLEQDGWRLEVNSGAITVKATGVSFAGSHLSLLYMSSPTQATNAATSVSDWSRFDEAVDIMVGICSKPATLRGEKRKMADSEDEIVEIDASSSTRLYRQRKDNPSLTAMPGVVWSVEMHDVLNIALVVRREPPYYHALSGGLH</sequence>
<dbReference type="SUPFAM" id="SSF46934">
    <property type="entry name" value="UBA-like"/>
    <property type="match status" value="1"/>
</dbReference>
<dbReference type="PROSITE" id="PS51140">
    <property type="entry name" value="CUE"/>
    <property type="match status" value="1"/>
</dbReference>
<comment type="caution">
    <text evidence="4">The sequence shown here is derived from an EMBL/GenBank/DDBJ whole genome shotgun (WGS) entry which is preliminary data.</text>
</comment>
<evidence type="ECO:0000259" key="3">
    <source>
        <dbReference type="PROSITE" id="PS51140"/>
    </source>
</evidence>
<dbReference type="SUPFAM" id="SSF160443">
    <property type="entry name" value="SMR domain-like"/>
    <property type="match status" value="1"/>
</dbReference>
<proteinExistence type="predicted"/>
<dbReference type="InterPro" id="IPR052772">
    <property type="entry name" value="Endo/PolyKinase_Domain-Protein"/>
</dbReference>
<dbReference type="SMART" id="SM00463">
    <property type="entry name" value="SMR"/>
    <property type="match status" value="1"/>
</dbReference>
<protein>
    <recommendedName>
        <fullName evidence="6">Smr domain-containing protein</fullName>
    </recommendedName>
</protein>
<evidence type="ECO:0000313" key="5">
    <source>
        <dbReference type="Proteomes" id="UP000308005"/>
    </source>
</evidence>
<dbReference type="GO" id="GO:0004519">
    <property type="term" value="F:endonuclease activity"/>
    <property type="evidence" value="ECO:0007669"/>
    <property type="project" value="TreeGrafter"/>
</dbReference>
<dbReference type="PANTHER" id="PTHR46535">
    <property type="entry name" value="NEDD4-BINDING PROTEIN 2"/>
    <property type="match status" value="1"/>
</dbReference>
<reference evidence="4 5" key="1">
    <citation type="submission" date="2018-10" db="EMBL/GenBank/DDBJ databases">
        <title>Fifty Aureobasidium pullulans genomes reveal a recombining polyextremotolerant generalist.</title>
        <authorList>
            <person name="Gostincar C."/>
            <person name="Turk M."/>
            <person name="Zajc J."/>
            <person name="Gunde-Cimerman N."/>
        </authorList>
    </citation>
    <scope>NUCLEOTIDE SEQUENCE [LARGE SCALE GENOMIC DNA]</scope>
    <source>
        <strain evidence="4 5">EXF-3863</strain>
    </source>
</reference>
<evidence type="ECO:0000256" key="1">
    <source>
        <dbReference type="SAM" id="MobiDB-lite"/>
    </source>
</evidence>
<dbReference type="InterPro" id="IPR013899">
    <property type="entry name" value="DUF1771"/>
</dbReference>
<feature type="domain" description="CUE" evidence="3">
    <location>
        <begin position="120"/>
        <end position="163"/>
    </location>
</feature>
<dbReference type="InterPro" id="IPR003892">
    <property type="entry name" value="CUE"/>
</dbReference>
<evidence type="ECO:0008006" key="6">
    <source>
        <dbReference type="Google" id="ProtNLM"/>
    </source>
</evidence>
<feature type="domain" description="Smr" evidence="2">
    <location>
        <begin position="437"/>
        <end position="524"/>
    </location>
</feature>
<dbReference type="InterPro" id="IPR058864">
    <property type="entry name" value="UBA_10"/>
</dbReference>
<accession>A0A4S9T9C7</accession>
<evidence type="ECO:0000259" key="2">
    <source>
        <dbReference type="PROSITE" id="PS50828"/>
    </source>
</evidence>
<name>A0A4S9T9C7_AURPU</name>
<dbReference type="PROSITE" id="PS50828">
    <property type="entry name" value="SMR"/>
    <property type="match status" value="1"/>
</dbReference>
<dbReference type="InterPro" id="IPR009060">
    <property type="entry name" value="UBA-like_sf"/>
</dbReference>
<feature type="region of interest" description="Disordered" evidence="1">
    <location>
        <begin position="54"/>
        <end position="113"/>
    </location>
</feature>
<dbReference type="Proteomes" id="UP000308005">
    <property type="component" value="Unassembled WGS sequence"/>
</dbReference>
<dbReference type="Gene3D" id="3.30.1370.110">
    <property type="match status" value="1"/>
</dbReference>
<dbReference type="InterPro" id="IPR002625">
    <property type="entry name" value="Smr_dom"/>
</dbReference>
<dbReference type="GO" id="GO:0005634">
    <property type="term" value="C:nucleus"/>
    <property type="evidence" value="ECO:0007669"/>
    <property type="project" value="TreeGrafter"/>
</dbReference>
<evidence type="ECO:0000313" key="4">
    <source>
        <dbReference type="EMBL" id="THZ20878.1"/>
    </source>
</evidence>
<dbReference type="AlphaFoldDB" id="A0A4S9T9C7"/>
<dbReference type="GO" id="GO:0043130">
    <property type="term" value="F:ubiquitin binding"/>
    <property type="evidence" value="ECO:0007669"/>
    <property type="project" value="InterPro"/>
</dbReference>
<dbReference type="PANTHER" id="PTHR46535:SF1">
    <property type="entry name" value="NEDD4-BINDING PROTEIN 2"/>
    <property type="match status" value="1"/>
</dbReference>